<dbReference type="SUPFAM" id="SSF51338">
    <property type="entry name" value="Composite domain of metallo-dependent hydrolases"/>
    <property type="match status" value="2"/>
</dbReference>
<feature type="modified residue" description="N6-carboxylysine" evidence="2">
    <location>
        <position position="192"/>
    </location>
</feature>
<feature type="chain" id="PRO_5011724655" evidence="3">
    <location>
        <begin position="22"/>
        <end position="423"/>
    </location>
</feature>
<dbReference type="InterPro" id="IPR032466">
    <property type="entry name" value="Metal_Hydrolase"/>
</dbReference>
<keyword evidence="3" id="KW-0732">Signal</keyword>
<keyword evidence="6" id="KW-1185">Reference proteome</keyword>
<feature type="binding site" evidence="1">
    <location>
        <position position="250"/>
    </location>
    <ligand>
        <name>Zn(2+)</name>
        <dbReference type="ChEBI" id="CHEBI:29105"/>
        <label>2</label>
    </ligand>
</feature>
<dbReference type="EMBL" id="FNHH01000010">
    <property type="protein sequence ID" value="SDM35556.1"/>
    <property type="molecule type" value="Genomic_DNA"/>
</dbReference>
<dbReference type="PANTHER" id="PTHR42717:SF1">
    <property type="entry name" value="IMIDAZOLONEPROPIONASE AND RELATED AMIDOHYDROLASES"/>
    <property type="match status" value="1"/>
</dbReference>
<feature type="binding site" evidence="1">
    <location>
        <position position="90"/>
    </location>
    <ligand>
        <name>Zn(2+)</name>
        <dbReference type="ChEBI" id="CHEBI:29105"/>
        <label>1</label>
    </ligand>
</feature>
<feature type="signal peptide" evidence="3">
    <location>
        <begin position="1"/>
        <end position="21"/>
    </location>
</feature>
<dbReference type="Pfam" id="PF01979">
    <property type="entry name" value="Amidohydro_1"/>
    <property type="match status" value="1"/>
</dbReference>
<gene>
    <name evidence="5" type="ORF">SAMN05421813_11086</name>
</gene>
<proteinExistence type="predicted"/>
<dbReference type="AlphaFoldDB" id="A0A1G9SJ86"/>
<dbReference type="InterPro" id="IPR020043">
    <property type="entry name" value="Deacetylase_Atu3266-like"/>
</dbReference>
<keyword evidence="1" id="KW-0862">Zinc</keyword>
<accession>A0A1G9SJ86</accession>
<dbReference type="InterPro" id="IPR006680">
    <property type="entry name" value="Amidohydro-rel"/>
</dbReference>
<reference evidence="6" key="1">
    <citation type="submission" date="2016-10" db="EMBL/GenBank/DDBJ databases">
        <authorList>
            <person name="Varghese N."/>
            <person name="Submissions S."/>
        </authorList>
    </citation>
    <scope>NUCLEOTIDE SEQUENCE [LARGE SCALE GENOMIC DNA]</scope>
    <source>
        <strain evidence="6">DSM 24536</strain>
    </source>
</reference>
<sequence length="423" mass="46271">MRKISIFFLTVICFLVNYTQAQNTVPIYSLILKGGHVIDAKNNINEIMDVAIQDGKIAKVAKDINPGTGKQIVNASGMYVTPGLIDLHTHVFYGTEPNHAYSNGSNSVMPDGYTFRAGVTTVVDCGSAGWKSFPLFKKNVIDRSQTRVLSFLNIVGEGMRGRDDFEQDISDMDPKMSAKIALENKDYVVGFKHAHFAKPDWTPIKKVVEAGSLANMPVIIDLGGSEQPGGKVLLDDLFFKLLRPGDIYTHTFTDIARRDQIVDPATKQLKPYIIPAQKRGIVFDVGFGGAAFDFSQAIPAIKAGFYPNTMSTDLHTGSMNSAMKDMLNVLSTFLAIGMDVQGVIARSTWAPAQVIKREELGNLSVGSVADIAVLNLRDGKFSFRDVANKRQEGTKRFECEMTVRGGKIVYDLNAIAGNVNSSK</sequence>
<dbReference type="GO" id="GO:0016810">
    <property type="term" value="F:hydrolase activity, acting on carbon-nitrogen (but not peptide) bonds"/>
    <property type="evidence" value="ECO:0007669"/>
    <property type="project" value="InterPro"/>
</dbReference>
<dbReference type="NCBIfam" id="NF006689">
    <property type="entry name" value="PRK09237.1"/>
    <property type="match status" value="1"/>
</dbReference>
<name>A0A1G9SJ86_9SPHI</name>
<dbReference type="InterPro" id="IPR011059">
    <property type="entry name" value="Metal-dep_hydrolase_composite"/>
</dbReference>
<dbReference type="PIRSF" id="PIRSF039004">
    <property type="entry name" value="ADE_EF_0837"/>
    <property type="match status" value="1"/>
</dbReference>
<dbReference type="GO" id="GO:0046872">
    <property type="term" value="F:metal ion binding"/>
    <property type="evidence" value="ECO:0007669"/>
    <property type="project" value="UniProtKB-KW"/>
</dbReference>
<feature type="binding site" description="via carbamate group" evidence="1">
    <location>
        <position position="192"/>
    </location>
    <ligand>
        <name>Zn(2+)</name>
        <dbReference type="ChEBI" id="CHEBI:29105"/>
        <label>1</label>
    </ligand>
</feature>
<organism evidence="5 6">
    <name type="scientific">Daejeonella rubra</name>
    <dbReference type="NCBI Taxonomy" id="990371"/>
    <lineage>
        <taxon>Bacteria</taxon>
        <taxon>Pseudomonadati</taxon>
        <taxon>Bacteroidota</taxon>
        <taxon>Sphingobacteriia</taxon>
        <taxon>Sphingobacteriales</taxon>
        <taxon>Sphingobacteriaceae</taxon>
        <taxon>Daejeonella</taxon>
    </lineage>
</organism>
<evidence type="ECO:0000256" key="3">
    <source>
        <dbReference type="SAM" id="SignalP"/>
    </source>
</evidence>
<dbReference type="STRING" id="990371.SAMN05421813_11086"/>
<feature type="binding site" evidence="1">
    <location>
        <position position="313"/>
    </location>
    <ligand>
        <name>Zn(2+)</name>
        <dbReference type="ChEBI" id="CHEBI:29105"/>
        <label>1</label>
    </ligand>
</feature>
<dbReference type="SUPFAM" id="SSF51556">
    <property type="entry name" value="Metallo-dependent hydrolases"/>
    <property type="match status" value="1"/>
</dbReference>
<dbReference type="Gene3D" id="2.30.40.10">
    <property type="entry name" value="Urease, subunit C, domain 1"/>
    <property type="match status" value="1"/>
</dbReference>
<dbReference type="PANTHER" id="PTHR42717">
    <property type="entry name" value="DIHYDROOROTASE-RELATED"/>
    <property type="match status" value="1"/>
</dbReference>
<dbReference type="OrthoDB" id="9767366at2"/>
<evidence type="ECO:0000256" key="2">
    <source>
        <dbReference type="PIRSR" id="PIRSR039004-2"/>
    </source>
</evidence>
<dbReference type="RefSeq" id="WP_090704113.1">
    <property type="nucleotide sequence ID" value="NZ_FNHH01000010.1"/>
</dbReference>
<feature type="binding site" evidence="1">
    <location>
        <position position="88"/>
    </location>
    <ligand>
        <name>Zn(2+)</name>
        <dbReference type="ChEBI" id="CHEBI:29105"/>
        <label>1</label>
    </ligand>
</feature>
<keyword evidence="1" id="KW-0479">Metal-binding</keyword>
<dbReference type="Gene3D" id="3.20.20.140">
    <property type="entry name" value="Metal-dependent hydrolases"/>
    <property type="match status" value="1"/>
</dbReference>
<evidence type="ECO:0000256" key="1">
    <source>
        <dbReference type="PIRSR" id="PIRSR039004-1"/>
    </source>
</evidence>
<protein>
    <submittedName>
        <fullName evidence="5">Dihydroorotase</fullName>
    </submittedName>
</protein>
<evidence type="ECO:0000259" key="4">
    <source>
        <dbReference type="Pfam" id="PF01979"/>
    </source>
</evidence>
<feature type="domain" description="Amidohydrolase-related" evidence="4">
    <location>
        <begin position="297"/>
        <end position="409"/>
    </location>
</feature>
<feature type="binding site" description="via carbamate group" evidence="1">
    <location>
        <position position="192"/>
    </location>
    <ligand>
        <name>Zn(2+)</name>
        <dbReference type="ChEBI" id="CHEBI:29105"/>
        <label>2</label>
    </ligand>
</feature>
<dbReference type="Proteomes" id="UP000199226">
    <property type="component" value="Unassembled WGS sequence"/>
</dbReference>
<dbReference type="GO" id="GO:0019213">
    <property type="term" value="F:deacetylase activity"/>
    <property type="evidence" value="ECO:0007669"/>
    <property type="project" value="InterPro"/>
</dbReference>
<evidence type="ECO:0000313" key="6">
    <source>
        <dbReference type="Proteomes" id="UP000199226"/>
    </source>
</evidence>
<evidence type="ECO:0000313" key="5">
    <source>
        <dbReference type="EMBL" id="SDM35556.1"/>
    </source>
</evidence>